<reference evidence="4 5" key="1">
    <citation type="submission" date="2016-02" db="EMBL/GenBank/DDBJ databases">
        <title>Genome analysis of coral dinoflagellate symbionts highlights evolutionary adaptations to a symbiotic lifestyle.</title>
        <authorList>
            <person name="Aranda M."/>
            <person name="Li Y."/>
            <person name="Liew Y.J."/>
            <person name="Baumgarten S."/>
            <person name="Simakov O."/>
            <person name="Wilson M."/>
            <person name="Piel J."/>
            <person name="Ashoor H."/>
            <person name="Bougouffa S."/>
            <person name="Bajic V.B."/>
            <person name="Ryu T."/>
            <person name="Ravasi T."/>
            <person name="Bayer T."/>
            <person name="Micklem G."/>
            <person name="Kim H."/>
            <person name="Bhak J."/>
            <person name="Lajeunesse T.C."/>
            <person name="Voolstra C.R."/>
        </authorList>
    </citation>
    <scope>NUCLEOTIDE SEQUENCE [LARGE SCALE GENOMIC DNA]</scope>
    <source>
        <strain evidence="4 5">CCMP2467</strain>
    </source>
</reference>
<evidence type="ECO:0000313" key="4">
    <source>
        <dbReference type="EMBL" id="OLP99435.1"/>
    </source>
</evidence>
<dbReference type="EMBL" id="LSRX01000362">
    <property type="protein sequence ID" value="OLP99435.1"/>
    <property type="molecule type" value="Genomic_DNA"/>
</dbReference>
<evidence type="ECO:0000256" key="1">
    <source>
        <dbReference type="ARBA" id="ARBA00008138"/>
    </source>
</evidence>
<keyword evidence="3" id="KW-0808">Transferase</keyword>
<dbReference type="Proteomes" id="UP000186817">
    <property type="component" value="Unassembled WGS sequence"/>
</dbReference>
<dbReference type="Pfam" id="PF04072">
    <property type="entry name" value="LCM"/>
    <property type="match status" value="1"/>
</dbReference>
<name>A0A1Q9DW79_SYMMI</name>
<dbReference type="OrthoDB" id="203237at2759"/>
<keyword evidence="2" id="KW-0489">Methyltransferase</keyword>
<comment type="caution">
    <text evidence="4">The sequence shown here is derived from an EMBL/GenBank/DDBJ whole genome shotgun (WGS) entry which is preliminary data.</text>
</comment>
<comment type="similarity">
    <text evidence="1">Belongs to the UPF0677 family.</text>
</comment>
<organism evidence="4 5">
    <name type="scientific">Symbiodinium microadriaticum</name>
    <name type="common">Dinoflagellate</name>
    <name type="synonym">Zooxanthella microadriatica</name>
    <dbReference type="NCBI Taxonomy" id="2951"/>
    <lineage>
        <taxon>Eukaryota</taxon>
        <taxon>Sar</taxon>
        <taxon>Alveolata</taxon>
        <taxon>Dinophyceae</taxon>
        <taxon>Suessiales</taxon>
        <taxon>Symbiodiniaceae</taxon>
        <taxon>Symbiodinium</taxon>
    </lineage>
</organism>
<dbReference type="GO" id="GO:0008168">
    <property type="term" value="F:methyltransferase activity"/>
    <property type="evidence" value="ECO:0007669"/>
    <property type="project" value="UniProtKB-KW"/>
</dbReference>
<sequence>MAAATVAPTHVVHHDTSRAAVSTTALDVCILRAWESKKPEEHRLFHDPFAAIICGSDSMELPLMEEVGKNKDFWMDFIAVRTRWIDEQVTAPTTEQLVILGAGMDTRAYRLDGLKGTPVFEVDFPEVLSAKAKLLEGHQPQAKLTNVVANLSLNSWDADLRTAGMQPVPTMWLLEGLTGYLTEAELEALLTQLSKLADPSSRMTATFVGRDMKENATSMHRYLVTGPDQISALLGKFGWHCKVYPIAEISRLYDRAEHLPQDYAYFLVSAWRAA</sequence>
<dbReference type="Gene3D" id="3.40.50.150">
    <property type="entry name" value="Vaccinia Virus protein VP39"/>
    <property type="match status" value="1"/>
</dbReference>
<dbReference type="InterPro" id="IPR007213">
    <property type="entry name" value="Ppm1/Ppm2/Tcmp"/>
</dbReference>
<proteinExistence type="inferred from homology"/>
<evidence type="ECO:0000256" key="3">
    <source>
        <dbReference type="ARBA" id="ARBA00022679"/>
    </source>
</evidence>
<dbReference type="InterPro" id="IPR011610">
    <property type="entry name" value="SAM_mthyl_Trfase_ML2640-like"/>
</dbReference>
<dbReference type="PANTHER" id="PTHR43619:SF2">
    <property type="entry name" value="S-ADENOSYL-L-METHIONINE-DEPENDENT METHYLTRANSFERASES SUPERFAMILY PROTEIN"/>
    <property type="match status" value="1"/>
</dbReference>
<dbReference type="GO" id="GO:0032259">
    <property type="term" value="P:methylation"/>
    <property type="evidence" value="ECO:0007669"/>
    <property type="project" value="UniProtKB-KW"/>
</dbReference>
<protein>
    <submittedName>
        <fullName evidence="4">Uncharacterized protein</fullName>
    </submittedName>
</protein>
<dbReference type="OMA" id="TEHVPDP"/>
<dbReference type="InterPro" id="IPR029063">
    <property type="entry name" value="SAM-dependent_MTases_sf"/>
</dbReference>
<keyword evidence="5" id="KW-1185">Reference proteome</keyword>
<evidence type="ECO:0000256" key="2">
    <source>
        <dbReference type="ARBA" id="ARBA00022603"/>
    </source>
</evidence>
<accession>A0A1Q9DW79</accession>
<dbReference type="SUPFAM" id="SSF53335">
    <property type="entry name" value="S-adenosyl-L-methionine-dependent methyltransferases"/>
    <property type="match status" value="1"/>
</dbReference>
<evidence type="ECO:0000313" key="5">
    <source>
        <dbReference type="Proteomes" id="UP000186817"/>
    </source>
</evidence>
<dbReference type="NCBIfam" id="TIGR00027">
    <property type="entry name" value="mthyl_TIGR00027"/>
    <property type="match status" value="1"/>
</dbReference>
<dbReference type="PANTHER" id="PTHR43619">
    <property type="entry name" value="S-ADENOSYL-L-METHIONINE-DEPENDENT METHYLTRANSFERASE YKTD-RELATED"/>
    <property type="match status" value="1"/>
</dbReference>
<dbReference type="AlphaFoldDB" id="A0A1Q9DW79"/>
<gene>
    <name evidence="4" type="ORF">AK812_SmicGene18010</name>
</gene>